<evidence type="ECO:0000313" key="9">
    <source>
        <dbReference type="Proteomes" id="UP000480854"/>
    </source>
</evidence>
<dbReference type="EMBL" id="QOKW01000029">
    <property type="protein sequence ID" value="KAA0676882.1"/>
    <property type="molecule type" value="Genomic_DNA"/>
</dbReference>
<dbReference type="GO" id="GO:0046685">
    <property type="term" value="P:response to arsenic-containing substance"/>
    <property type="evidence" value="ECO:0007669"/>
    <property type="project" value="UniProtKB-KW"/>
</dbReference>
<comment type="catalytic activity">
    <reaction evidence="7">
        <text>[glutaredoxin]-dithiol + arsenate + glutathione + H(+) = glutathionyl-S-S-[glutaredoxin] + arsenite + H2O</text>
        <dbReference type="Rhea" id="RHEA:22016"/>
        <dbReference type="Rhea" id="RHEA-COMP:10729"/>
        <dbReference type="Rhea" id="RHEA-COMP:17668"/>
        <dbReference type="ChEBI" id="CHEBI:15377"/>
        <dbReference type="ChEBI" id="CHEBI:15378"/>
        <dbReference type="ChEBI" id="CHEBI:29242"/>
        <dbReference type="ChEBI" id="CHEBI:29950"/>
        <dbReference type="ChEBI" id="CHEBI:48597"/>
        <dbReference type="ChEBI" id="CHEBI:57925"/>
        <dbReference type="ChEBI" id="CHEBI:146199"/>
        <dbReference type="EC" id="1.20.4.1"/>
    </reaction>
</comment>
<dbReference type="GO" id="GO:0008794">
    <property type="term" value="F:arsenate reductase (glutaredoxin) activity"/>
    <property type="evidence" value="ECO:0007669"/>
    <property type="project" value="UniProtKB-UniRule"/>
</dbReference>
<evidence type="ECO:0000256" key="3">
    <source>
        <dbReference type="ARBA" id="ARBA00023002"/>
    </source>
</evidence>
<dbReference type="SUPFAM" id="SSF52833">
    <property type="entry name" value="Thioredoxin-like"/>
    <property type="match status" value="1"/>
</dbReference>
<evidence type="ECO:0000256" key="6">
    <source>
        <dbReference type="PROSITE-ProRule" id="PRU01282"/>
    </source>
</evidence>
<keyword evidence="2" id="KW-0059">Arsenical resistance</keyword>
<evidence type="ECO:0000256" key="1">
    <source>
        <dbReference type="ARBA" id="ARBA00007198"/>
    </source>
</evidence>
<evidence type="ECO:0000256" key="7">
    <source>
        <dbReference type="RuleBase" id="RU362029"/>
    </source>
</evidence>
<dbReference type="RefSeq" id="WP_149471655.1">
    <property type="nucleotide sequence ID" value="NZ_QOKW01000029.1"/>
</dbReference>
<dbReference type="CDD" id="cd03034">
    <property type="entry name" value="ArsC_ArsC"/>
    <property type="match status" value="1"/>
</dbReference>
<dbReference type="OrthoDB" id="9790554at2"/>
<dbReference type="Pfam" id="PF03960">
    <property type="entry name" value="ArsC"/>
    <property type="match status" value="1"/>
</dbReference>
<evidence type="ECO:0000256" key="4">
    <source>
        <dbReference type="ARBA" id="ARBA00038969"/>
    </source>
</evidence>
<dbReference type="PROSITE" id="PS51353">
    <property type="entry name" value="ARSC"/>
    <property type="match status" value="1"/>
</dbReference>
<keyword evidence="9" id="KW-1185">Reference proteome</keyword>
<dbReference type="AlphaFoldDB" id="A0A9W7KPQ5"/>
<organism evidence="8 9">
    <name type="scientific">Roseomonas genomospecies 6</name>
    <dbReference type="NCBI Taxonomy" id="214106"/>
    <lineage>
        <taxon>Bacteria</taxon>
        <taxon>Pseudomonadati</taxon>
        <taxon>Pseudomonadota</taxon>
        <taxon>Alphaproteobacteria</taxon>
        <taxon>Acetobacterales</taxon>
        <taxon>Roseomonadaceae</taxon>
        <taxon>Roseomonas</taxon>
    </lineage>
</organism>
<comment type="caution">
    <text evidence="8">The sequence shown here is derived from an EMBL/GenBank/DDBJ whole genome shotgun (WGS) entry which is preliminary data.</text>
</comment>
<dbReference type="PANTHER" id="PTHR30041">
    <property type="entry name" value="ARSENATE REDUCTASE"/>
    <property type="match status" value="1"/>
</dbReference>
<dbReference type="InterPro" id="IPR036249">
    <property type="entry name" value="Thioredoxin-like_sf"/>
</dbReference>
<dbReference type="Gene3D" id="3.40.30.10">
    <property type="entry name" value="Glutaredoxin"/>
    <property type="match status" value="1"/>
</dbReference>
<protein>
    <recommendedName>
        <fullName evidence="5 7">Arsenate reductase</fullName>
        <ecNumber evidence="4 7">1.20.4.1</ecNumber>
    </recommendedName>
</protein>
<proteinExistence type="inferred from homology"/>
<evidence type="ECO:0000256" key="2">
    <source>
        <dbReference type="ARBA" id="ARBA00022849"/>
    </source>
</evidence>
<dbReference type="EC" id="1.20.4.1" evidence="4 7"/>
<reference evidence="8 9" key="1">
    <citation type="submission" date="2018-07" db="EMBL/GenBank/DDBJ databases">
        <title>Genome sequence of Azospirillum sp. ATCC 49961.</title>
        <authorList>
            <person name="Sant'Anna F.H."/>
            <person name="Baldani J.I."/>
            <person name="Zilli J.E."/>
            <person name="Reis V.M."/>
            <person name="Hartmann A."/>
            <person name="Cruz L."/>
            <person name="de Souza E.M."/>
            <person name="de Oliveira Pedrosa F."/>
            <person name="Passaglia L.M.P."/>
        </authorList>
    </citation>
    <scope>NUCLEOTIDE SEQUENCE [LARGE SCALE GENOMIC DNA]</scope>
    <source>
        <strain evidence="8 9">ATCC 49961</strain>
    </source>
</reference>
<dbReference type="NCBIfam" id="TIGR00014">
    <property type="entry name" value="arsC"/>
    <property type="match status" value="1"/>
</dbReference>
<comment type="similarity">
    <text evidence="1 6 7">Belongs to the ArsC family.</text>
</comment>
<gene>
    <name evidence="8" type="primary">arsC</name>
    <name evidence="8" type="ORF">DS843_25530</name>
</gene>
<dbReference type="InterPro" id="IPR006659">
    <property type="entry name" value="Arsenate_reductase"/>
</dbReference>
<name>A0A9W7KPQ5_9PROT</name>
<evidence type="ECO:0000313" key="8">
    <source>
        <dbReference type="EMBL" id="KAA0676882.1"/>
    </source>
</evidence>
<dbReference type="PANTHER" id="PTHR30041:SF5">
    <property type="entry name" value="ARSENATE REDUCTASE-RELATED"/>
    <property type="match status" value="1"/>
</dbReference>
<dbReference type="InterPro" id="IPR006660">
    <property type="entry name" value="Arsenate_reductase-like"/>
</dbReference>
<accession>A0A9W7KPQ5</accession>
<evidence type="ECO:0000256" key="5">
    <source>
        <dbReference type="ARBA" id="ARBA00039879"/>
    </source>
</evidence>
<sequence length="141" mass="15563">MTAITIYHNPACGTSRNTLALIRNSGVEPTVVEYLKTPPSREQLADLIRRMGVPVRAVLREKGTPYAELRLDAPSLTDDQLLDAMMAHPILINRPIVTTPLGVRLCRPSEAVLDILPDPQRGAFAKEDGERVVDEQGRRLA</sequence>
<keyword evidence="3 7" id="KW-0560">Oxidoreductase</keyword>
<dbReference type="Proteomes" id="UP000480854">
    <property type="component" value="Unassembled WGS sequence"/>
</dbReference>